<dbReference type="AlphaFoldDB" id="A0A1K1PK78"/>
<reference evidence="1 3" key="1">
    <citation type="submission" date="2016-11" db="EMBL/GenBank/DDBJ databases">
        <authorList>
            <person name="Jaros S."/>
            <person name="Januszkiewicz K."/>
            <person name="Wedrychowicz H."/>
        </authorList>
    </citation>
    <scope>NUCLEOTIDE SEQUENCE [LARGE SCALE GENOMIC DNA]</scope>
    <source>
        <strain evidence="1 3">DSM 784</strain>
    </source>
</reference>
<evidence type="ECO:0000313" key="3">
    <source>
        <dbReference type="Proteomes" id="UP000183788"/>
    </source>
</evidence>
<organism evidence="1 3">
    <name type="scientific">Chitinophaga sancti</name>
    <dbReference type="NCBI Taxonomy" id="1004"/>
    <lineage>
        <taxon>Bacteria</taxon>
        <taxon>Pseudomonadati</taxon>
        <taxon>Bacteroidota</taxon>
        <taxon>Chitinophagia</taxon>
        <taxon>Chitinophagales</taxon>
        <taxon>Chitinophagaceae</taxon>
        <taxon>Chitinophaga</taxon>
    </lineage>
</organism>
<name>A0A1K1PK78_9BACT</name>
<protein>
    <submittedName>
        <fullName evidence="1">Uncharacterized protein</fullName>
    </submittedName>
</protein>
<dbReference type="EMBL" id="FPIZ01000005">
    <property type="protein sequence ID" value="SFW48028.1"/>
    <property type="molecule type" value="Genomic_DNA"/>
</dbReference>
<dbReference type="RefSeq" id="WP_322518485.1">
    <property type="nucleotide sequence ID" value="NZ_CP140154.1"/>
</dbReference>
<accession>A0A1K1PK78</accession>
<evidence type="ECO:0000313" key="2">
    <source>
        <dbReference type="EMBL" id="WQG88386.1"/>
    </source>
</evidence>
<evidence type="ECO:0000313" key="4">
    <source>
        <dbReference type="Proteomes" id="UP001326715"/>
    </source>
</evidence>
<dbReference type="Proteomes" id="UP001326715">
    <property type="component" value="Chromosome"/>
</dbReference>
<gene>
    <name evidence="1" type="ORF">SAMN05661012_02057</name>
    <name evidence="2" type="ORF">SR876_26040</name>
</gene>
<dbReference type="EMBL" id="CP140154">
    <property type="protein sequence ID" value="WQG88386.1"/>
    <property type="molecule type" value="Genomic_DNA"/>
</dbReference>
<sequence>MEVVAANNCCVEMSALEIDNFTYNGGQQNKIVTRNMGNFDNMNVQLGMYGSVYLQDVTLRNFSIKADSMIGLRLDEIAMLKLVQFKRN</sequence>
<proteinExistence type="predicted"/>
<dbReference type="Proteomes" id="UP000183788">
    <property type="component" value="Unassembled WGS sequence"/>
</dbReference>
<reference evidence="2 4" key="2">
    <citation type="submission" date="2023-11" db="EMBL/GenBank/DDBJ databases">
        <title>MicrobeMod: A computational toolkit for identifying prokaryotic methylation and restriction-modification with nanopore sequencing.</title>
        <authorList>
            <person name="Crits-Christoph A."/>
            <person name="Kang S.C."/>
            <person name="Lee H."/>
            <person name="Ostrov N."/>
        </authorList>
    </citation>
    <scope>NUCLEOTIDE SEQUENCE [LARGE SCALE GENOMIC DNA]</scope>
    <source>
        <strain evidence="2 4">ATCC 23090</strain>
    </source>
</reference>
<keyword evidence="4" id="KW-1185">Reference proteome</keyword>
<evidence type="ECO:0000313" key="1">
    <source>
        <dbReference type="EMBL" id="SFW48028.1"/>
    </source>
</evidence>